<feature type="signal peptide" evidence="5">
    <location>
        <begin position="1"/>
        <end position="30"/>
    </location>
</feature>
<organism evidence="7 8">
    <name type="scientific">Spirosoma foliorum</name>
    <dbReference type="NCBI Taxonomy" id="2710596"/>
    <lineage>
        <taxon>Bacteria</taxon>
        <taxon>Pseudomonadati</taxon>
        <taxon>Bacteroidota</taxon>
        <taxon>Cytophagia</taxon>
        <taxon>Cytophagales</taxon>
        <taxon>Cytophagaceae</taxon>
        <taxon>Spirosoma</taxon>
    </lineage>
</organism>
<gene>
    <name evidence="7" type="ORF">H3H32_04210</name>
</gene>
<dbReference type="Pfam" id="PF07995">
    <property type="entry name" value="GSDH"/>
    <property type="match status" value="1"/>
</dbReference>
<dbReference type="PROSITE" id="PS51007">
    <property type="entry name" value="CYTC"/>
    <property type="match status" value="1"/>
</dbReference>
<dbReference type="PANTHER" id="PTHR19328:SF75">
    <property type="entry name" value="ALDOSE SUGAR DEHYDROGENASE YLII"/>
    <property type="match status" value="1"/>
</dbReference>
<dbReference type="InterPro" id="IPR011041">
    <property type="entry name" value="Quinoprot_gluc/sorb_DH_b-prop"/>
</dbReference>
<protein>
    <submittedName>
        <fullName evidence="7">PQQ-dependent sugar dehydrogenase</fullName>
    </submittedName>
</protein>
<keyword evidence="3 4" id="KW-0408">Iron</keyword>
<evidence type="ECO:0000256" key="1">
    <source>
        <dbReference type="ARBA" id="ARBA00022617"/>
    </source>
</evidence>
<dbReference type="InterPro" id="IPR009056">
    <property type="entry name" value="Cyt_c-like_dom"/>
</dbReference>
<keyword evidence="8" id="KW-1185">Reference proteome</keyword>
<evidence type="ECO:0000259" key="6">
    <source>
        <dbReference type="PROSITE" id="PS51007"/>
    </source>
</evidence>
<sequence>MNKASIAATVFRPFLVSVCFLLAMPGDSSAQTGENIYSTYCAGCHGAQMQGSVAPALIKKDWKHGGDRNSILNTIRNGIPKTEMIQWEGTLSSAQIEAVTDYILKAQTNPEIVRKNELPLKVKTKLYSLKIEKLVTEGLKGPWGLEFVDASHALITGKFGDLYWMVNGKLDNQPITDLPKTYAYDNVGGLMDLALDPAYAQNGWIYLAFSHNSKNSPDKTTPGMTKVVRGKIKAHQWVDEQSLFQVADSLQVTGGTRWGCRFLFDKQGYLYFTIGDMNRAQDSQILSRPSGKVYRINSDGSIPKDNPLYGKEGDLQAIYSWGNRNVQGLAQHPVTGSIYASEHGPQGGDELNILKKGANYGWPVITYGIDYNGSIISRETCKEGMEQPITYWTPSIAVCPIEFITNPTFGKWANNLLVGALKFEEIRRLVIDHDKVIEQEILLKGYGRIRDLKMGPDGALYVLTNSPDAVLRIIPQ</sequence>
<dbReference type="SUPFAM" id="SSF50952">
    <property type="entry name" value="Soluble quinoprotein glucose dehydrogenase"/>
    <property type="match status" value="1"/>
</dbReference>
<keyword evidence="2 4" id="KW-0479">Metal-binding</keyword>
<dbReference type="EMBL" id="CP059732">
    <property type="protein sequence ID" value="QMW04169.1"/>
    <property type="molecule type" value="Genomic_DNA"/>
</dbReference>
<evidence type="ECO:0000256" key="5">
    <source>
        <dbReference type="SAM" id="SignalP"/>
    </source>
</evidence>
<evidence type="ECO:0000256" key="4">
    <source>
        <dbReference type="PROSITE-ProRule" id="PRU00433"/>
    </source>
</evidence>
<dbReference type="PANTHER" id="PTHR19328">
    <property type="entry name" value="HEDGEHOG-INTERACTING PROTEIN"/>
    <property type="match status" value="1"/>
</dbReference>
<dbReference type="SUPFAM" id="SSF46626">
    <property type="entry name" value="Cytochrome c"/>
    <property type="match status" value="1"/>
</dbReference>
<accession>A0A7G5GZ77</accession>
<evidence type="ECO:0000256" key="3">
    <source>
        <dbReference type="ARBA" id="ARBA00023004"/>
    </source>
</evidence>
<dbReference type="GO" id="GO:0009055">
    <property type="term" value="F:electron transfer activity"/>
    <property type="evidence" value="ECO:0007669"/>
    <property type="project" value="InterPro"/>
</dbReference>
<keyword evidence="1 4" id="KW-0349">Heme</keyword>
<dbReference type="InterPro" id="IPR036909">
    <property type="entry name" value="Cyt_c-like_dom_sf"/>
</dbReference>
<feature type="domain" description="Cytochrome c" evidence="6">
    <location>
        <begin position="28"/>
        <end position="107"/>
    </location>
</feature>
<dbReference type="GO" id="GO:0046872">
    <property type="term" value="F:metal ion binding"/>
    <property type="evidence" value="ECO:0007669"/>
    <property type="project" value="UniProtKB-KW"/>
</dbReference>
<feature type="chain" id="PRO_5028886577" evidence="5">
    <location>
        <begin position="31"/>
        <end position="476"/>
    </location>
</feature>
<dbReference type="InterPro" id="IPR011042">
    <property type="entry name" value="6-blade_b-propeller_TolB-like"/>
</dbReference>
<dbReference type="InterPro" id="IPR012938">
    <property type="entry name" value="Glc/Sorbosone_DH"/>
</dbReference>
<dbReference type="GO" id="GO:0020037">
    <property type="term" value="F:heme binding"/>
    <property type="evidence" value="ECO:0007669"/>
    <property type="project" value="InterPro"/>
</dbReference>
<dbReference type="Gene3D" id="2.120.10.30">
    <property type="entry name" value="TolB, C-terminal domain"/>
    <property type="match status" value="1"/>
</dbReference>
<evidence type="ECO:0000313" key="7">
    <source>
        <dbReference type="EMBL" id="QMW04169.1"/>
    </source>
</evidence>
<dbReference type="Pfam" id="PF13442">
    <property type="entry name" value="Cytochrome_CBB3"/>
    <property type="match status" value="1"/>
</dbReference>
<dbReference type="AlphaFoldDB" id="A0A7G5GZ77"/>
<name>A0A7G5GZ77_9BACT</name>
<keyword evidence="5" id="KW-0732">Signal</keyword>
<dbReference type="KEGG" id="sfol:H3H32_04210"/>
<dbReference type="RefSeq" id="WP_182461424.1">
    <property type="nucleotide sequence ID" value="NZ_CP059732.1"/>
</dbReference>
<proteinExistence type="predicted"/>
<dbReference type="Proteomes" id="UP000515369">
    <property type="component" value="Chromosome"/>
</dbReference>
<evidence type="ECO:0000313" key="8">
    <source>
        <dbReference type="Proteomes" id="UP000515369"/>
    </source>
</evidence>
<dbReference type="Gene3D" id="1.10.760.10">
    <property type="entry name" value="Cytochrome c-like domain"/>
    <property type="match status" value="1"/>
</dbReference>
<reference evidence="7 8" key="1">
    <citation type="submission" date="2020-07" db="EMBL/GenBank/DDBJ databases">
        <title>Spirosoma foliorum sp. nov., isolated from the leaves on the Nejang mountain Korea, Republic of.</title>
        <authorList>
            <person name="Ho H."/>
            <person name="Lee Y.-J."/>
            <person name="Nurcahyanto D.-A."/>
            <person name="Kim S.-G."/>
        </authorList>
    </citation>
    <scope>NUCLEOTIDE SEQUENCE [LARGE SCALE GENOMIC DNA]</scope>
    <source>
        <strain evidence="7 8">PL0136</strain>
    </source>
</reference>
<evidence type="ECO:0000256" key="2">
    <source>
        <dbReference type="ARBA" id="ARBA00022723"/>
    </source>
</evidence>